<organism evidence="1 2">
    <name type="scientific">Deinococcus hopiensis KR-140</name>
    <dbReference type="NCBI Taxonomy" id="695939"/>
    <lineage>
        <taxon>Bacteria</taxon>
        <taxon>Thermotogati</taxon>
        <taxon>Deinococcota</taxon>
        <taxon>Deinococci</taxon>
        <taxon>Deinococcales</taxon>
        <taxon>Deinococcaceae</taxon>
        <taxon>Deinococcus</taxon>
    </lineage>
</organism>
<sequence>MARILLTGGRAPAALELARLFQRCGHCVDVAESWFWSASRFSRTVQRNLRVAPPRQAYAAFAQQLRRAVQRGRYDVLIPTCEEIFWVARARPLLSPHVTVFCPTLEELRELHDKYAFSQLLSKAGLPGPTTTLLQSERELRAYAQNAPESVYKPSYSRFGTRALIRPSPAQLKRVRPSKTHPWTAQHHKGGREWCAFAVLRAGAVAALGVYPARFPVGGASTYFQAIHHPGIQAWVEAFGAFTLLTGQVAFDFKEDAAGLWALECNPRLTSGLHLFRDQPEVTRTYLAPTPQEPLLAAPAGPLALKAVMFLGGVRRASDWHAWRTARDVMIAPHDPWPALMQPVVAGAWVVRALRLGTGVLEATTHDIEWNGEA</sequence>
<name>A0A1W1UD58_9DEIO</name>
<proteinExistence type="predicted"/>
<dbReference type="Proteomes" id="UP000192582">
    <property type="component" value="Unassembled WGS sequence"/>
</dbReference>
<dbReference type="RefSeq" id="WP_084045360.1">
    <property type="nucleotide sequence ID" value="NZ_FWWU01000003.1"/>
</dbReference>
<evidence type="ECO:0000313" key="2">
    <source>
        <dbReference type="Proteomes" id="UP000192582"/>
    </source>
</evidence>
<dbReference type="STRING" id="695939.SAMN00790413_05705"/>
<reference evidence="1 2" key="1">
    <citation type="submission" date="2017-04" db="EMBL/GenBank/DDBJ databases">
        <authorList>
            <person name="Afonso C.L."/>
            <person name="Miller P.J."/>
            <person name="Scott M.A."/>
            <person name="Spackman E."/>
            <person name="Goraichik I."/>
            <person name="Dimitrov K.M."/>
            <person name="Suarez D.L."/>
            <person name="Swayne D.E."/>
        </authorList>
    </citation>
    <scope>NUCLEOTIDE SEQUENCE [LARGE SCALE GENOMIC DNA]</scope>
    <source>
        <strain evidence="1 2">KR-140</strain>
    </source>
</reference>
<dbReference type="AlphaFoldDB" id="A0A1W1UD58"/>
<evidence type="ECO:0008006" key="3">
    <source>
        <dbReference type="Google" id="ProtNLM"/>
    </source>
</evidence>
<dbReference type="EMBL" id="FWWU01000003">
    <property type="protein sequence ID" value="SMB78952.1"/>
    <property type="molecule type" value="Genomic_DNA"/>
</dbReference>
<accession>A0A1W1UD58</accession>
<evidence type="ECO:0000313" key="1">
    <source>
        <dbReference type="EMBL" id="SMB78952.1"/>
    </source>
</evidence>
<dbReference type="OrthoDB" id="40611at2"/>
<protein>
    <recommendedName>
        <fullName evidence="3">ATP-grasp domain-containing protein</fullName>
    </recommendedName>
</protein>
<keyword evidence="2" id="KW-1185">Reference proteome</keyword>
<gene>
    <name evidence="1" type="ORF">SAMN00790413_05705</name>
</gene>
<dbReference type="SUPFAM" id="SSF56059">
    <property type="entry name" value="Glutathione synthetase ATP-binding domain-like"/>
    <property type="match status" value="1"/>
</dbReference>